<dbReference type="AlphaFoldDB" id="A0A6J4VVF3"/>
<proteinExistence type="predicted"/>
<protein>
    <submittedName>
        <fullName evidence="1">Uncharacterized protein</fullName>
    </submittedName>
</protein>
<evidence type="ECO:0000313" key="1">
    <source>
        <dbReference type="EMBL" id="CAA9590607.1"/>
    </source>
</evidence>
<dbReference type="EMBL" id="CADCWO010000266">
    <property type="protein sequence ID" value="CAA9590607.1"/>
    <property type="molecule type" value="Genomic_DNA"/>
</dbReference>
<gene>
    <name evidence="1" type="ORF">AVDCRST_MAG81-5205</name>
</gene>
<reference evidence="1" key="1">
    <citation type="submission" date="2020-02" db="EMBL/GenBank/DDBJ databases">
        <authorList>
            <person name="Meier V. D."/>
        </authorList>
    </citation>
    <scope>NUCLEOTIDE SEQUENCE</scope>
    <source>
        <strain evidence="1">AVDCRST_MAG81</strain>
    </source>
</reference>
<sequence length="41" mass="4959">MFVHLLLKVITSLCDNMMYDIHIYFLRTLSYTQHVTLKNNK</sequence>
<name>A0A6J4VVF3_9CYAN</name>
<accession>A0A6J4VVF3</accession>
<organism evidence="1">
    <name type="scientific">uncultured Synechococcales cyanobacterium</name>
    <dbReference type="NCBI Taxonomy" id="1936017"/>
    <lineage>
        <taxon>Bacteria</taxon>
        <taxon>Bacillati</taxon>
        <taxon>Cyanobacteriota</taxon>
        <taxon>Cyanophyceae</taxon>
        <taxon>Synechococcales</taxon>
        <taxon>environmental samples</taxon>
    </lineage>
</organism>